<protein>
    <recommendedName>
        <fullName evidence="3">Extradiol ring-cleavage dioxygenase LigAB LigA subunit domain-containing protein</fullName>
    </recommendedName>
</protein>
<gene>
    <name evidence="1" type="ORF">FB558_4166</name>
</gene>
<dbReference type="Gene3D" id="1.10.700.10">
    <property type="entry name" value="Dioxygenase LigAB, LigA subunit"/>
    <property type="match status" value="1"/>
</dbReference>
<dbReference type="EMBL" id="VFPA01000002">
    <property type="protein sequence ID" value="TQM11601.1"/>
    <property type="molecule type" value="Genomic_DNA"/>
</dbReference>
<organism evidence="1 2">
    <name type="scientific">Pseudonocardia kunmingensis</name>
    <dbReference type="NCBI Taxonomy" id="630975"/>
    <lineage>
        <taxon>Bacteria</taxon>
        <taxon>Bacillati</taxon>
        <taxon>Actinomycetota</taxon>
        <taxon>Actinomycetes</taxon>
        <taxon>Pseudonocardiales</taxon>
        <taxon>Pseudonocardiaceae</taxon>
        <taxon>Pseudonocardia</taxon>
    </lineage>
</organism>
<name>A0A543DQI8_9PSEU</name>
<sequence length="113" mass="12614">MSRHAVNAFMRLVNMDRDSLAGYVADPPRFVARYVERGGFEAPPWVARGGPLTETERQALAARDYGALYAMGAHPYLLWSFAEAVWVPEVSRAELVEDFRAKALQAGHPSYES</sequence>
<comment type="caution">
    <text evidence="1">The sequence shown here is derived from an EMBL/GenBank/DDBJ whole genome shotgun (WGS) entry which is preliminary data.</text>
</comment>
<dbReference type="RefSeq" id="WP_142055867.1">
    <property type="nucleotide sequence ID" value="NZ_VFPA01000002.1"/>
</dbReference>
<reference evidence="1 2" key="1">
    <citation type="submission" date="2019-06" db="EMBL/GenBank/DDBJ databases">
        <title>Sequencing the genomes of 1000 actinobacteria strains.</title>
        <authorList>
            <person name="Klenk H.-P."/>
        </authorList>
    </citation>
    <scope>NUCLEOTIDE SEQUENCE [LARGE SCALE GENOMIC DNA]</scope>
    <source>
        <strain evidence="1 2">DSM 45301</strain>
    </source>
</reference>
<evidence type="ECO:0000313" key="2">
    <source>
        <dbReference type="Proteomes" id="UP000315677"/>
    </source>
</evidence>
<dbReference type="AlphaFoldDB" id="A0A543DQI8"/>
<dbReference type="Proteomes" id="UP000315677">
    <property type="component" value="Unassembled WGS sequence"/>
</dbReference>
<dbReference type="OrthoDB" id="7360312at2"/>
<keyword evidence="2" id="KW-1185">Reference proteome</keyword>
<accession>A0A543DQI8</accession>
<dbReference type="SUPFAM" id="SSF48076">
    <property type="entry name" value="LigA subunit of an aromatic-ring-opening dioxygenase LigAB"/>
    <property type="match status" value="1"/>
</dbReference>
<dbReference type="InterPro" id="IPR036622">
    <property type="entry name" value="LigA_sf"/>
</dbReference>
<proteinExistence type="predicted"/>
<evidence type="ECO:0000313" key="1">
    <source>
        <dbReference type="EMBL" id="TQM11601.1"/>
    </source>
</evidence>
<evidence type="ECO:0008006" key="3">
    <source>
        <dbReference type="Google" id="ProtNLM"/>
    </source>
</evidence>